<dbReference type="STRING" id="1122244.GCA_000426885_01966"/>
<keyword evidence="1" id="KW-0472">Membrane</keyword>
<organism evidence="2 3">
    <name type="scientific">Moraxella caprae</name>
    <dbReference type="NCBI Taxonomy" id="90240"/>
    <lineage>
        <taxon>Bacteria</taxon>
        <taxon>Pseudomonadati</taxon>
        <taxon>Pseudomonadota</taxon>
        <taxon>Gammaproteobacteria</taxon>
        <taxon>Moraxellales</taxon>
        <taxon>Moraxellaceae</taxon>
        <taxon>Moraxella</taxon>
    </lineage>
</organism>
<sequence>MNIQDLKQTVAYKAKQYKGTAKYLATNKATITTAVVAGTMLLAPEAMANDGTSDLTGLDLSDLSDKAVKYMREGGKAAFGVLGIGLTVVGGFKGYTMLKGGVRRA</sequence>
<dbReference type="EMBL" id="UGQB01000004">
    <property type="protein sequence ID" value="STZ08296.1"/>
    <property type="molecule type" value="Genomic_DNA"/>
</dbReference>
<keyword evidence="3" id="KW-1185">Reference proteome</keyword>
<protein>
    <submittedName>
        <fullName evidence="2">Uncharacterized protein</fullName>
    </submittedName>
</protein>
<evidence type="ECO:0000256" key="1">
    <source>
        <dbReference type="SAM" id="Phobius"/>
    </source>
</evidence>
<accession>A0A378QZ11</accession>
<dbReference type="AlphaFoldDB" id="A0A378QZ11"/>
<dbReference type="RefSeq" id="WP_029103388.1">
    <property type="nucleotide sequence ID" value="NZ_UGQB01000004.1"/>
</dbReference>
<keyword evidence="1" id="KW-1133">Transmembrane helix</keyword>
<reference evidence="2 3" key="1">
    <citation type="submission" date="2018-06" db="EMBL/GenBank/DDBJ databases">
        <authorList>
            <consortium name="Pathogen Informatics"/>
            <person name="Doyle S."/>
        </authorList>
    </citation>
    <scope>NUCLEOTIDE SEQUENCE [LARGE SCALE GENOMIC DNA]</scope>
    <source>
        <strain evidence="2 3">NCTC12877</strain>
    </source>
</reference>
<evidence type="ECO:0000313" key="3">
    <source>
        <dbReference type="Proteomes" id="UP000254065"/>
    </source>
</evidence>
<proteinExistence type="predicted"/>
<evidence type="ECO:0000313" key="2">
    <source>
        <dbReference type="EMBL" id="STZ08296.1"/>
    </source>
</evidence>
<keyword evidence="1" id="KW-0812">Transmembrane</keyword>
<name>A0A378QZ11_9GAMM</name>
<gene>
    <name evidence="2" type="ORF">NCTC12877_01291</name>
</gene>
<feature type="transmembrane region" description="Helical" evidence="1">
    <location>
        <begin position="77"/>
        <end position="95"/>
    </location>
</feature>
<dbReference type="Proteomes" id="UP000254065">
    <property type="component" value="Unassembled WGS sequence"/>
</dbReference>